<evidence type="ECO:0000259" key="1">
    <source>
        <dbReference type="Pfam" id="PF00561"/>
    </source>
</evidence>
<dbReference type="PANTHER" id="PTHR43433">
    <property type="entry name" value="HYDROLASE, ALPHA/BETA FOLD FAMILY PROTEIN"/>
    <property type="match status" value="1"/>
</dbReference>
<feature type="domain" description="AB hydrolase-1" evidence="1">
    <location>
        <begin position="22"/>
        <end position="251"/>
    </location>
</feature>
<protein>
    <submittedName>
        <fullName evidence="2">Unannotated protein</fullName>
    </submittedName>
</protein>
<reference evidence="2" key="1">
    <citation type="submission" date="2020-05" db="EMBL/GenBank/DDBJ databases">
        <authorList>
            <person name="Chiriac C."/>
            <person name="Salcher M."/>
            <person name="Ghai R."/>
            <person name="Kavagutti S V."/>
        </authorList>
    </citation>
    <scope>NUCLEOTIDE SEQUENCE</scope>
</reference>
<accession>A0A6J7EFT0</accession>
<dbReference type="SUPFAM" id="SSF53474">
    <property type="entry name" value="alpha/beta-Hydrolases"/>
    <property type="match status" value="1"/>
</dbReference>
<name>A0A6J7EFT0_9ZZZZ</name>
<dbReference type="EMBL" id="CAFBLP010000031">
    <property type="protein sequence ID" value="CAB4879894.1"/>
    <property type="molecule type" value="Genomic_DNA"/>
</dbReference>
<dbReference type="PANTHER" id="PTHR43433:SF5">
    <property type="entry name" value="AB HYDROLASE-1 DOMAIN-CONTAINING PROTEIN"/>
    <property type="match status" value="1"/>
</dbReference>
<dbReference type="InterPro" id="IPR029058">
    <property type="entry name" value="AB_hydrolase_fold"/>
</dbReference>
<organism evidence="2">
    <name type="scientific">freshwater metagenome</name>
    <dbReference type="NCBI Taxonomy" id="449393"/>
    <lineage>
        <taxon>unclassified sequences</taxon>
        <taxon>metagenomes</taxon>
        <taxon>ecological metagenomes</taxon>
    </lineage>
</organism>
<gene>
    <name evidence="2" type="ORF">UFOPK3376_01402</name>
</gene>
<dbReference type="InterPro" id="IPR000073">
    <property type="entry name" value="AB_hydrolase_1"/>
</dbReference>
<proteinExistence type="predicted"/>
<sequence>MPTVHLNGIDIYFERSAAADRPRLLFINGSGATLAGSEPMVHAFSRGFDLLAHDQRGLGRTSIPDGPYTMAQYAADAAALAEHIGWSTYRVVGVSFGGMVAQELAVTVPERIERLALVCTSPGGAGGSSYPLHTLAELDAAERAAIGVRILDQRFTPEWLAEHPADQALAGAMGQRSASGKSAEVLRGEALQLQARSHHDVWDRLANITCPTLVASGRYDGIAPLSNGEAIASRIADARLNVYEGGHAFFVQDRAAFPDILEFLRAD</sequence>
<dbReference type="AlphaFoldDB" id="A0A6J7EFT0"/>
<evidence type="ECO:0000313" key="2">
    <source>
        <dbReference type="EMBL" id="CAB4879894.1"/>
    </source>
</evidence>
<dbReference type="InterPro" id="IPR050471">
    <property type="entry name" value="AB_hydrolase"/>
</dbReference>
<dbReference type="PRINTS" id="PR00111">
    <property type="entry name" value="ABHYDROLASE"/>
</dbReference>
<dbReference type="Gene3D" id="3.40.50.1820">
    <property type="entry name" value="alpha/beta hydrolase"/>
    <property type="match status" value="1"/>
</dbReference>
<dbReference type="Pfam" id="PF00561">
    <property type="entry name" value="Abhydrolase_1"/>
    <property type="match status" value="1"/>
</dbReference>